<proteinExistence type="predicted"/>
<comment type="caution">
    <text evidence="3">The sequence shown here is derived from an EMBL/GenBank/DDBJ whole genome shotgun (WGS) entry which is preliminary data.</text>
</comment>
<evidence type="ECO:0000259" key="2">
    <source>
        <dbReference type="Pfam" id="PF03364"/>
    </source>
</evidence>
<dbReference type="Gene3D" id="3.30.530.20">
    <property type="match status" value="1"/>
</dbReference>
<dbReference type="EMBL" id="NBSK02000001">
    <property type="protein sequence ID" value="KAJ0227486.1"/>
    <property type="molecule type" value="Genomic_DNA"/>
</dbReference>
<evidence type="ECO:0000256" key="1">
    <source>
        <dbReference type="SAM" id="MobiDB-lite"/>
    </source>
</evidence>
<name>A0A9R1WRQ5_LACSA</name>
<dbReference type="SUPFAM" id="SSF55961">
    <property type="entry name" value="Bet v1-like"/>
    <property type="match status" value="1"/>
</dbReference>
<sequence length="188" mass="20806">MVDGDFKKFEGKWCIKPGKRSSNAILSYEVNVIPNFNLPAIFMERIIRSDLPVNLQALARRSERNFEGNENITTKFHSGSGSSSSSTTIDIDGTIDKNTPTVDVKENDPSSSFSPLSKPSAEVNNNWGVFGKTCDINSPCKVDEIHLRRFDGLLEDGGVHRCVVASITVKAPVREVWNVLTSYETLPE</sequence>
<organism evidence="3 4">
    <name type="scientific">Lactuca sativa</name>
    <name type="common">Garden lettuce</name>
    <dbReference type="NCBI Taxonomy" id="4236"/>
    <lineage>
        <taxon>Eukaryota</taxon>
        <taxon>Viridiplantae</taxon>
        <taxon>Streptophyta</taxon>
        <taxon>Embryophyta</taxon>
        <taxon>Tracheophyta</taxon>
        <taxon>Spermatophyta</taxon>
        <taxon>Magnoliopsida</taxon>
        <taxon>eudicotyledons</taxon>
        <taxon>Gunneridae</taxon>
        <taxon>Pentapetalae</taxon>
        <taxon>asterids</taxon>
        <taxon>campanulids</taxon>
        <taxon>Asterales</taxon>
        <taxon>Asteraceae</taxon>
        <taxon>Cichorioideae</taxon>
        <taxon>Cichorieae</taxon>
        <taxon>Lactucinae</taxon>
        <taxon>Lactuca</taxon>
    </lineage>
</organism>
<dbReference type="Pfam" id="PF03364">
    <property type="entry name" value="Polyketide_cyc"/>
    <property type="match status" value="1"/>
</dbReference>
<feature type="region of interest" description="Disordered" evidence="1">
    <location>
        <begin position="71"/>
        <end position="119"/>
    </location>
</feature>
<reference evidence="3 4" key="1">
    <citation type="journal article" date="2017" name="Nat. Commun.">
        <title>Genome assembly with in vitro proximity ligation data and whole-genome triplication in lettuce.</title>
        <authorList>
            <person name="Reyes-Chin-Wo S."/>
            <person name="Wang Z."/>
            <person name="Yang X."/>
            <person name="Kozik A."/>
            <person name="Arikit S."/>
            <person name="Song C."/>
            <person name="Xia L."/>
            <person name="Froenicke L."/>
            <person name="Lavelle D.O."/>
            <person name="Truco M.J."/>
            <person name="Xia R."/>
            <person name="Zhu S."/>
            <person name="Xu C."/>
            <person name="Xu H."/>
            <person name="Xu X."/>
            <person name="Cox K."/>
            <person name="Korf I."/>
            <person name="Meyers B.C."/>
            <person name="Michelmore R.W."/>
        </authorList>
    </citation>
    <scope>NUCLEOTIDE SEQUENCE [LARGE SCALE GENOMIC DNA]</scope>
    <source>
        <strain evidence="4">cv. Salinas</strain>
        <tissue evidence="3">Seedlings</tissue>
    </source>
</reference>
<gene>
    <name evidence="3" type="ORF">LSAT_V11C100032830</name>
</gene>
<accession>A0A9R1WRQ5</accession>
<keyword evidence="4" id="KW-1185">Reference proteome</keyword>
<feature type="domain" description="Coenzyme Q-binding protein COQ10 START" evidence="2">
    <location>
        <begin position="1"/>
        <end position="58"/>
    </location>
</feature>
<dbReference type="InterPro" id="IPR023393">
    <property type="entry name" value="START-like_dom_sf"/>
</dbReference>
<dbReference type="Proteomes" id="UP000235145">
    <property type="component" value="Unassembled WGS sequence"/>
</dbReference>
<feature type="compositionally biased region" description="Low complexity" evidence="1">
    <location>
        <begin position="109"/>
        <end position="119"/>
    </location>
</feature>
<dbReference type="AlphaFoldDB" id="A0A9R1WRQ5"/>
<evidence type="ECO:0000313" key="4">
    <source>
        <dbReference type="Proteomes" id="UP000235145"/>
    </source>
</evidence>
<dbReference type="PANTHER" id="PTHR34060">
    <property type="entry name" value="POLYKETIDE CYCLASE / DEHYDRASE AND LIPID TRANSPORT PROTEIN"/>
    <property type="match status" value="1"/>
</dbReference>
<dbReference type="PANTHER" id="PTHR34060:SF2">
    <property type="entry name" value="OS03G0837900 PROTEIN"/>
    <property type="match status" value="1"/>
</dbReference>
<evidence type="ECO:0000313" key="3">
    <source>
        <dbReference type="EMBL" id="KAJ0227486.1"/>
    </source>
</evidence>
<dbReference type="InterPro" id="IPR005031">
    <property type="entry name" value="COQ10_START"/>
</dbReference>
<protein>
    <recommendedName>
        <fullName evidence="2">Coenzyme Q-binding protein COQ10 START domain-containing protein</fullName>
    </recommendedName>
</protein>
<feature type="compositionally biased region" description="Low complexity" evidence="1">
    <location>
        <begin position="78"/>
        <end position="92"/>
    </location>
</feature>